<accession>A0A6G9Y163</accession>
<reference evidence="1 2" key="1">
    <citation type="journal article" date="2019" name="ACS Chem. Biol.">
        <title>Identification and Mobilization of a Cryptic Antibiotic Biosynthesis Gene Locus from a Human-Pathogenic Nocardia Isolate.</title>
        <authorList>
            <person name="Herisse M."/>
            <person name="Ishida K."/>
            <person name="Porter J.L."/>
            <person name="Howden B."/>
            <person name="Hertweck C."/>
            <person name="Stinear T.P."/>
            <person name="Pidot S.J."/>
        </authorList>
    </citation>
    <scope>NUCLEOTIDE SEQUENCE [LARGE SCALE GENOMIC DNA]</scope>
    <source>
        <strain evidence="1 2">AUSMDU00024985</strain>
    </source>
</reference>
<proteinExistence type="predicted"/>
<dbReference type="Proteomes" id="UP000501705">
    <property type="component" value="Chromosome"/>
</dbReference>
<dbReference type="EMBL" id="CP046171">
    <property type="protein sequence ID" value="QIS06803.1"/>
    <property type="molecule type" value="Genomic_DNA"/>
</dbReference>
<sequence length="134" mass="14607">MVHHVTVADVISKVRQIAAAHPDHIYDKIGDCVNVETDENGVLVGSCIIGKAIVALGISAAELDQRGLNRHDAEHLLRSLGISLGDLEEAWLLEVQRHQDEGHRWGYAVTAADGKAPALSRCSPLEFDDQDQPR</sequence>
<dbReference type="RefSeq" id="WP_167465816.1">
    <property type="nucleotide sequence ID" value="NZ_CP046171.1"/>
</dbReference>
<organism evidence="1 2">
    <name type="scientific">Nocardia brasiliensis</name>
    <dbReference type="NCBI Taxonomy" id="37326"/>
    <lineage>
        <taxon>Bacteria</taxon>
        <taxon>Bacillati</taxon>
        <taxon>Actinomycetota</taxon>
        <taxon>Actinomycetes</taxon>
        <taxon>Mycobacteriales</taxon>
        <taxon>Nocardiaceae</taxon>
        <taxon>Nocardia</taxon>
    </lineage>
</organism>
<name>A0A6G9Y163_NOCBR</name>
<dbReference type="AlphaFoldDB" id="A0A6G9Y163"/>
<protein>
    <submittedName>
        <fullName evidence="1">Uncharacterized protein</fullName>
    </submittedName>
</protein>
<gene>
    <name evidence="1" type="ORF">F5X71_34840</name>
</gene>
<evidence type="ECO:0000313" key="1">
    <source>
        <dbReference type="EMBL" id="QIS06803.1"/>
    </source>
</evidence>
<evidence type="ECO:0000313" key="2">
    <source>
        <dbReference type="Proteomes" id="UP000501705"/>
    </source>
</evidence>